<evidence type="ECO:0000256" key="1">
    <source>
        <dbReference type="SAM" id="SignalP"/>
    </source>
</evidence>
<dbReference type="AlphaFoldDB" id="A0A564ZL12"/>
<evidence type="ECO:0000313" key="3">
    <source>
        <dbReference type="Proteomes" id="UP000334340"/>
    </source>
</evidence>
<evidence type="ECO:0000313" key="2">
    <source>
        <dbReference type="EMBL" id="VUZ86011.1"/>
    </source>
</evidence>
<dbReference type="EMBL" id="CABIKM010000040">
    <property type="protein sequence ID" value="VUZ86011.1"/>
    <property type="molecule type" value="Genomic_DNA"/>
</dbReference>
<feature type="signal peptide" evidence="1">
    <location>
        <begin position="1"/>
        <end position="24"/>
    </location>
</feature>
<keyword evidence="1" id="KW-0732">Signal</keyword>
<accession>A0A564ZL12</accession>
<dbReference type="Pfam" id="PF08309">
    <property type="entry name" value="LVIVD"/>
    <property type="match status" value="4"/>
</dbReference>
<dbReference type="Proteomes" id="UP000334340">
    <property type="component" value="Unassembled WGS sequence"/>
</dbReference>
<gene>
    <name evidence="2" type="ORF">MELA_02405</name>
</gene>
<dbReference type="InterPro" id="IPR013211">
    <property type="entry name" value="LVIVD"/>
</dbReference>
<name>A0A564ZL12_9BACT</name>
<feature type="chain" id="PRO_5022181697" evidence="1">
    <location>
        <begin position="25"/>
        <end position="366"/>
    </location>
</feature>
<keyword evidence="3" id="KW-1185">Reference proteome</keyword>
<sequence>MRKLRVLLAISFMVLMGVHGSALAAGPLTHVTTVPLGAKAHDVVLQDDFAYVVTDLGLTIVDVSNPAAPVVRGSVSTGKTQGVAVKGSYVYVASQTKDLRIIDISDPDAPTIIGFEVLPGQTWDVAVKDNIVYAASFGGELYLINISNPQDPILVKRIGLLKWSNPGADALNLEKLNNYVTSGNALTTGVSVTGNALVTVDWGYGRLYYYDVANAANPIFRGTHYAPFLLKAEADPVNDVAYMLGAYGKFSGLFTVPISAMGSTYSTRYDQCPSCDFLPANHVIGQGGLAVSTNGKYVLYVGGGKAQLHVVDVSIPADRHEIVSVSIGEPQVGLAETIGLTSRGDYIYVAGGATGLQVYLFSGLSD</sequence>
<proteinExistence type="predicted"/>
<protein>
    <submittedName>
        <fullName evidence="2">LVIVD repeat protein</fullName>
    </submittedName>
</protein>
<reference evidence="2 3" key="1">
    <citation type="submission" date="2019-07" db="EMBL/GenBank/DDBJ databases">
        <authorList>
            <person name="Cremers G."/>
        </authorList>
    </citation>
    <scope>NUCLEOTIDE SEQUENCE [LARGE SCALE GENOMIC DNA]</scope>
</reference>
<dbReference type="SUPFAM" id="SSF101908">
    <property type="entry name" value="Putative isomerase YbhE"/>
    <property type="match status" value="1"/>
</dbReference>
<organism evidence="2 3">
    <name type="scientific">Candidatus Methylomirabilis lanthanidiphila</name>
    <dbReference type="NCBI Taxonomy" id="2211376"/>
    <lineage>
        <taxon>Bacteria</taxon>
        <taxon>Candidatus Methylomirabilota</taxon>
        <taxon>Candidatus Methylomirabilia</taxon>
        <taxon>Candidatus Methylomirabilales</taxon>
        <taxon>Candidatus Methylomirabilaceae</taxon>
        <taxon>Candidatus Methylomirabilis</taxon>
    </lineage>
</organism>